<sequence length="501" mass="55036">MTDVKQSAPSLRVLVTGATGYIGGRLVPRVIEAGHRVRVMARNPDKISDVPWAADVEVVQGDLTDAATLGDACRDIDVVYYLVHSMGNPGEFTEAERRSAENLASAARTANVKRIVYLGGLHTESDRLSTHLRSRSQVGEILIDSGVPTVVLQAGVVIGSGSASFEMIRHLTNRLPVMTTPRWVNNRIQPIAIRDVLYYLLAAATAEVPRSRTYDIGGSDVLRYGEMMQIYANVAGLARRRIVVLPVLTPKLAGLWIGLVTPVPPRIGRALIESLSTDSVVTEHDIDEVIPPPPGGTTGYRDAVRLALRRIEDGEVETTWANASPTGAPADPLPSDPSWTGDAIYTDDRSIDCDAVIEQVWRVVEGIGGERGWYSFPLAWTVRGWLDVLTGGVGLARGRRNPNTLYTGDALDFWRVERIERPHLLRLRAEMRAPGRAWLQWELQSRDDGTTRLHQRAIFFPKGLAGRLYWYALMPFHGIIFTGMIKNIGAEAAKEGTIAAQ</sequence>
<dbReference type="InterPro" id="IPR016040">
    <property type="entry name" value="NAD(P)-bd_dom"/>
</dbReference>
<dbReference type="SUPFAM" id="SSF55961">
    <property type="entry name" value="Bet v1-like"/>
    <property type="match status" value="1"/>
</dbReference>
<name>A0A8E4R393_MYCMU</name>
<accession>A0A8E4R393</accession>
<dbReference type="InterPro" id="IPR021295">
    <property type="entry name" value="DUF2867"/>
</dbReference>
<reference evidence="2 3" key="2">
    <citation type="journal article" date="2019" name="Sci. Rep.">
        <title>Insight into the biology of Mycobacterium mucogenicum and Mycobacterium neoaurum clade members.</title>
        <authorList>
            <person name="Behra P.R.K."/>
            <person name="Pettersson B.M.F."/>
            <person name="Ramesh M."/>
            <person name="Dasgupta S."/>
            <person name="Kirsebom L.A."/>
        </authorList>
    </citation>
    <scope>NUCLEOTIDE SEQUENCE [LARGE SCALE GENOMIC DNA]</scope>
    <source>
        <strain evidence="2 3">DSM 44124</strain>
    </source>
</reference>
<dbReference type="GeneID" id="76726473"/>
<dbReference type="RefSeq" id="WP_171024453.1">
    <property type="nucleotide sequence ID" value="NZ_ANBS01000015.1"/>
</dbReference>
<reference evidence="2 3" key="1">
    <citation type="journal article" date="2019" name="BMC Evol. Biol.">
        <title>Comparative genomics of Mycobacterium mucogenicum and Mycobacterium neoaurum clade members emphasizing tRNA and non-coding RNA.</title>
        <authorList>
            <person name="Behra P.R.K."/>
            <person name="Pettersson B.M.F."/>
            <person name="Das S."/>
            <person name="Dasgupta S."/>
            <person name="Kirsebom L.A."/>
        </authorList>
    </citation>
    <scope>NUCLEOTIDE SEQUENCE [LARGE SCALE GENOMIC DNA]</scope>
    <source>
        <strain evidence="2 3">DSM 44124</strain>
    </source>
</reference>
<dbReference type="EMBL" id="CP062008">
    <property type="protein sequence ID" value="QPG67137.1"/>
    <property type="molecule type" value="Genomic_DNA"/>
</dbReference>
<dbReference type="Pfam" id="PF13460">
    <property type="entry name" value="NAD_binding_10"/>
    <property type="match status" value="1"/>
</dbReference>
<dbReference type="Gene3D" id="3.40.50.720">
    <property type="entry name" value="NAD(P)-binding Rossmann-like Domain"/>
    <property type="match status" value="1"/>
</dbReference>
<protein>
    <submittedName>
        <fullName evidence="2">SDR family oxidoreductase</fullName>
    </submittedName>
</protein>
<evidence type="ECO:0000313" key="2">
    <source>
        <dbReference type="EMBL" id="QPG67137.1"/>
    </source>
</evidence>
<evidence type="ECO:0000313" key="3">
    <source>
        <dbReference type="Proteomes" id="UP000309231"/>
    </source>
</evidence>
<dbReference type="AlphaFoldDB" id="A0A8E4R393"/>
<organism evidence="2 3">
    <name type="scientific">Mycolicibacterium mucogenicum DSM 44124</name>
    <dbReference type="NCBI Taxonomy" id="1226753"/>
    <lineage>
        <taxon>Bacteria</taxon>
        <taxon>Bacillati</taxon>
        <taxon>Actinomycetota</taxon>
        <taxon>Actinomycetes</taxon>
        <taxon>Mycobacteriales</taxon>
        <taxon>Mycobacteriaceae</taxon>
        <taxon>Mycolicibacterium</taxon>
    </lineage>
</organism>
<dbReference type="InterPro" id="IPR051783">
    <property type="entry name" value="NAD(P)-dependent_oxidoreduct"/>
</dbReference>
<dbReference type="CDD" id="cd07812">
    <property type="entry name" value="SRPBCC"/>
    <property type="match status" value="1"/>
</dbReference>
<dbReference type="Proteomes" id="UP000309231">
    <property type="component" value="Chromosome"/>
</dbReference>
<dbReference type="InterPro" id="IPR036291">
    <property type="entry name" value="NAD(P)-bd_dom_sf"/>
</dbReference>
<keyword evidence="3" id="KW-1185">Reference proteome</keyword>
<dbReference type="PANTHER" id="PTHR48079">
    <property type="entry name" value="PROTEIN YEEZ"/>
    <property type="match status" value="1"/>
</dbReference>
<dbReference type="GO" id="GO:0004029">
    <property type="term" value="F:aldehyde dehydrogenase (NAD+) activity"/>
    <property type="evidence" value="ECO:0007669"/>
    <property type="project" value="TreeGrafter"/>
</dbReference>
<dbReference type="SUPFAM" id="SSF51735">
    <property type="entry name" value="NAD(P)-binding Rossmann-fold domains"/>
    <property type="match status" value="1"/>
</dbReference>
<evidence type="ECO:0000259" key="1">
    <source>
        <dbReference type="Pfam" id="PF13460"/>
    </source>
</evidence>
<dbReference type="PANTHER" id="PTHR48079:SF6">
    <property type="entry name" value="NAD(P)-BINDING DOMAIN-CONTAINING PROTEIN-RELATED"/>
    <property type="match status" value="1"/>
</dbReference>
<proteinExistence type="predicted"/>
<dbReference type="GO" id="GO:0005737">
    <property type="term" value="C:cytoplasm"/>
    <property type="evidence" value="ECO:0007669"/>
    <property type="project" value="TreeGrafter"/>
</dbReference>
<dbReference type="Pfam" id="PF11066">
    <property type="entry name" value="DUF2867"/>
    <property type="match status" value="1"/>
</dbReference>
<feature type="domain" description="NAD(P)-binding" evidence="1">
    <location>
        <begin position="17"/>
        <end position="143"/>
    </location>
</feature>
<gene>
    <name evidence="2" type="ORF">C1S78_016220</name>
</gene>
<dbReference type="CDD" id="cd05245">
    <property type="entry name" value="SDR_a2"/>
    <property type="match status" value="1"/>
</dbReference>
<dbReference type="KEGG" id="mmuc:C1S78_016220"/>